<evidence type="ECO:0000256" key="4">
    <source>
        <dbReference type="ARBA" id="ARBA00022692"/>
    </source>
</evidence>
<comment type="similarity">
    <text evidence="2 7">Belongs to the DedA family.</text>
</comment>
<evidence type="ECO:0000256" key="5">
    <source>
        <dbReference type="ARBA" id="ARBA00022989"/>
    </source>
</evidence>
<dbReference type="RefSeq" id="WP_311421769.1">
    <property type="nucleotide sequence ID" value="NZ_JAVREH010000004.1"/>
</dbReference>
<evidence type="ECO:0000256" key="1">
    <source>
        <dbReference type="ARBA" id="ARBA00004651"/>
    </source>
</evidence>
<sequence>MGHLLEGILRLPPWIALALVFLLPALEASAFVGVILPGEIGVILGGVLANQHKLPLAAVLVAGILGAVIGDSIGYWVGKRYGETILSKIPNRILKPEHIKRSEESIRQFGGKAVFIGRFTAALRALVPGMAGMSHIRYGRFLAWNVLGGAVWATAFVILGYLAGSQYKQIEHYANYIGLGLLVAIGAFLFLRHRRAKKTATQPSS</sequence>
<feature type="transmembrane region" description="Helical" evidence="7">
    <location>
        <begin position="12"/>
        <end position="36"/>
    </location>
</feature>
<feature type="transmembrane region" description="Helical" evidence="7">
    <location>
        <begin position="141"/>
        <end position="161"/>
    </location>
</feature>
<dbReference type="InterPro" id="IPR032816">
    <property type="entry name" value="VTT_dom"/>
</dbReference>
<comment type="subcellular location">
    <subcellularLocation>
        <location evidence="1 7">Cell membrane</location>
        <topology evidence="1 7">Multi-pass membrane protein</topology>
    </subcellularLocation>
</comment>
<accession>A0ABU2J6J7</accession>
<dbReference type="Proteomes" id="UP001183176">
    <property type="component" value="Unassembled WGS sequence"/>
</dbReference>
<evidence type="ECO:0000259" key="8">
    <source>
        <dbReference type="Pfam" id="PF09335"/>
    </source>
</evidence>
<evidence type="ECO:0000256" key="3">
    <source>
        <dbReference type="ARBA" id="ARBA00022475"/>
    </source>
</evidence>
<organism evidence="9 10">
    <name type="scientific">Jatrophihabitans lederbergiae</name>
    <dbReference type="NCBI Taxonomy" id="3075547"/>
    <lineage>
        <taxon>Bacteria</taxon>
        <taxon>Bacillati</taxon>
        <taxon>Actinomycetota</taxon>
        <taxon>Actinomycetes</taxon>
        <taxon>Jatrophihabitantales</taxon>
        <taxon>Jatrophihabitantaceae</taxon>
        <taxon>Jatrophihabitans</taxon>
    </lineage>
</organism>
<comment type="caution">
    <text evidence="9">The sequence shown here is derived from an EMBL/GenBank/DDBJ whole genome shotgun (WGS) entry which is preliminary data.</text>
</comment>
<keyword evidence="5 7" id="KW-1133">Transmembrane helix</keyword>
<feature type="transmembrane region" description="Helical" evidence="7">
    <location>
        <begin position="173"/>
        <end position="191"/>
    </location>
</feature>
<keyword evidence="10" id="KW-1185">Reference proteome</keyword>
<dbReference type="Pfam" id="PF09335">
    <property type="entry name" value="VTT_dom"/>
    <property type="match status" value="1"/>
</dbReference>
<reference evidence="10" key="1">
    <citation type="submission" date="2023-07" db="EMBL/GenBank/DDBJ databases">
        <title>30 novel species of actinomycetes from the DSMZ collection.</title>
        <authorList>
            <person name="Nouioui I."/>
        </authorList>
    </citation>
    <scope>NUCLEOTIDE SEQUENCE [LARGE SCALE GENOMIC DNA]</scope>
    <source>
        <strain evidence="10">DSM 44399</strain>
    </source>
</reference>
<keyword evidence="6 7" id="KW-0472">Membrane</keyword>
<evidence type="ECO:0000256" key="2">
    <source>
        <dbReference type="ARBA" id="ARBA00010792"/>
    </source>
</evidence>
<evidence type="ECO:0000313" key="9">
    <source>
        <dbReference type="EMBL" id="MDT0260612.1"/>
    </source>
</evidence>
<name>A0ABU2J6J7_9ACTN</name>
<evidence type="ECO:0000256" key="7">
    <source>
        <dbReference type="RuleBase" id="RU367016"/>
    </source>
</evidence>
<gene>
    <name evidence="9" type="ORF">RM423_04320</name>
</gene>
<evidence type="ECO:0000313" key="10">
    <source>
        <dbReference type="Proteomes" id="UP001183176"/>
    </source>
</evidence>
<dbReference type="EMBL" id="JAVREH010000004">
    <property type="protein sequence ID" value="MDT0260612.1"/>
    <property type="molecule type" value="Genomic_DNA"/>
</dbReference>
<feature type="domain" description="VTT" evidence="8">
    <location>
        <begin position="36"/>
        <end position="161"/>
    </location>
</feature>
<dbReference type="InterPro" id="IPR032818">
    <property type="entry name" value="DedA-like"/>
</dbReference>
<protein>
    <submittedName>
        <fullName evidence="9">DedA family protein</fullName>
    </submittedName>
</protein>
<feature type="transmembrane region" description="Helical" evidence="7">
    <location>
        <begin position="56"/>
        <end position="78"/>
    </location>
</feature>
<keyword evidence="3 7" id="KW-1003">Cell membrane</keyword>
<proteinExistence type="inferred from homology"/>
<dbReference type="PANTHER" id="PTHR30353">
    <property type="entry name" value="INNER MEMBRANE PROTEIN DEDA-RELATED"/>
    <property type="match status" value="1"/>
</dbReference>
<keyword evidence="4 7" id="KW-0812">Transmembrane</keyword>
<dbReference type="PANTHER" id="PTHR30353:SF15">
    <property type="entry name" value="INNER MEMBRANE PROTEIN YABI"/>
    <property type="match status" value="1"/>
</dbReference>
<evidence type="ECO:0000256" key="6">
    <source>
        <dbReference type="ARBA" id="ARBA00023136"/>
    </source>
</evidence>